<gene>
    <name evidence="2" type="ORF">MC7420_310</name>
</gene>
<dbReference type="RefSeq" id="WP_006099285.1">
    <property type="nucleotide sequence ID" value="NZ_DS989844.1"/>
</dbReference>
<keyword evidence="1" id="KW-0812">Transmembrane</keyword>
<keyword evidence="1" id="KW-0472">Membrane</keyword>
<sequence>MKIWTYHRPRLLGGAIALISAAALPRLVYEFTRLLWLSDPSGAIDLKQRYQEVHFWFSGEPVYSQLNSAVYPPASYTMLLPFLGYPSLTVAKWIWALTSIVALIWLANLLINQTQTKNVIERALVVMTPLAMYATGITIGNGQLTIHILVSLVAGLTLMCQRKNGWGKDLLASLLIVVALVKPTLAVPFFWIVLFVPGRVRPTLMVGLGYVALAWLAAAFQESDIFSLHHDWLAYGIKAAAWSSAGGGAGGSDGGLGGDIGYGDLHSLMGTLGLSEWNFPVSILVLLALGCWVYWHRCVDLWLLVGVVAIVARVWTYHRVYDDMLILLSMVTLFRIAKQDANSNTDRVVSGMLFAIALIASLVPASLRLLPSPWDLFFKAGQTTIWMVMLIFLLAQAQCKKQMQVS</sequence>
<name>B4VKX7_9CYAN</name>
<reference evidence="2 3" key="1">
    <citation type="submission" date="2008-07" db="EMBL/GenBank/DDBJ databases">
        <authorList>
            <person name="Tandeau de Marsac N."/>
            <person name="Ferriera S."/>
            <person name="Johnson J."/>
            <person name="Kravitz S."/>
            <person name="Beeson K."/>
            <person name="Sutton G."/>
            <person name="Rogers Y.-H."/>
            <person name="Friedman R."/>
            <person name="Frazier M."/>
            <person name="Venter J.C."/>
        </authorList>
    </citation>
    <scope>NUCLEOTIDE SEQUENCE [LARGE SCALE GENOMIC DNA]</scope>
    <source>
        <strain evidence="2 3">PCC 7420</strain>
    </source>
</reference>
<evidence type="ECO:0000256" key="1">
    <source>
        <dbReference type="SAM" id="Phobius"/>
    </source>
</evidence>
<protein>
    <recommendedName>
        <fullName evidence="4">DUF2029 domain-containing protein</fullName>
    </recommendedName>
</protein>
<dbReference type="AlphaFoldDB" id="B4VKX7"/>
<dbReference type="HOGENOM" id="CLU_758239_0_0_3"/>
<feature type="transmembrane region" description="Helical" evidence="1">
    <location>
        <begin position="203"/>
        <end position="220"/>
    </location>
</feature>
<evidence type="ECO:0000313" key="2">
    <source>
        <dbReference type="EMBL" id="EDX77173.1"/>
    </source>
</evidence>
<evidence type="ECO:0008006" key="4">
    <source>
        <dbReference type="Google" id="ProtNLM"/>
    </source>
</evidence>
<dbReference type="eggNOG" id="ENOG50335R6">
    <property type="taxonomic scope" value="Bacteria"/>
</dbReference>
<feature type="transmembrane region" description="Helical" evidence="1">
    <location>
        <begin position="123"/>
        <end position="150"/>
    </location>
</feature>
<organism evidence="2 3">
    <name type="scientific">Coleofasciculus chthonoplastes PCC 7420</name>
    <dbReference type="NCBI Taxonomy" id="118168"/>
    <lineage>
        <taxon>Bacteria</taxon>
        <taxon>Bacillati</taxon>
        <taxon>Cyanobacteriota</taxon>
        <taxon>Cyanophyceae</taxon>
        <taxon>Coleofasciculales</taxon>
        <taxon>Coleofasciculaceae</taxon>
        <taxon>Coleofasciculus</taxon>
    </lineage>
</organism>
<feature type="transmembrane region" description="Helical" evidence="1">
    <location>
        <begin position="301"/>
        <end position="318"/>
    </location>
</feature>
<dbReference type="OrthoDB" id="419957at2"/>
<keyword evidence="1" id="KW-1133">Transmembrane helix</keyword>
<feature type="transmembrane region" description="Helical" evidence="1">
    <location>
        <begin position="348"/>
        <end position="370"/>
    </location>
</feature>
<feature type="transmembrane region" description="Helical" evidence="1">
    <location>
        <begin position="93"/>
        <end position="111"/>
    </location>
</feature>
<proteinExistence type="predicted"/>
<dbReference type="EMBL" id="DS989844">
    <property type="protein sequence ID" value="EDX77173.1"/>
    <property type="molecule type" value="Genomic_DNA"/>
</dbReference>
<accession>B4VKX7</accession>
<evidence type="ECO:0000313" key="3">
    <source>
        <dbReference type="Proteomes" id="UP000003835"/>
    </source>
</evidence>
<dbReference type="Proteomes" id="UP000003835">
    <property type="component" value="Unassembled WGS sequence"/>
</dbReference>
<keyword evidence="3" id="KW-1185">Reference proteome</keyword>
<feature type="transmembrane region" description="Helical" evidence="1">
    <location>
        <begin position="170"/>
        <end position="196"/>
    </location>
</feature>
<dbReference type="STRING" id="118168.MC7420_310"/>
<feature type="transmembrane region" description="Helical" evidence="1">
    <location>
        <begin position="376"/>
        <end position="395"/>
    </location>
</feature>